<feature type="non-terminal residue" evidence="1">
    <location>
        <position position="84"/>
    </location>
</feature>
<evidence type="ECO:0000313" key="1">
    <source>
        <dbReference type="EMBL" id="CAF4334993.1"/>
    </source>
</evidence>
<gene>
    <name evidence="1" type="ORF">GIL414_LOCUS27297</name>
</gene>
<name>A0A8S2UBD7_9BILA</name>
<proteinExistence type="predicted"/>
<protein>
    <submittedName>
        <fullName evidence="1">Uncharacterized protein</fullName>
    </submittedName>
</protein>
<dbReference type="EMBL" id="CAJOBJ010042814">
    <property type="protein sequence ID" value="CAF4334993.1"/>
    <property type="molecule type" value="Genomic_DNA"/>
</dbReference>
<comment type="caution">
    <text evidence="1">The sequence shown here is derived from an EMBL/GenBank/DDBJ whole genome shotgun (WGS) entry which is preliminary data.</text>
</comment>
<organism evidence="1 2">
    <name type="scientific">Rotaria magnacalcarata</name>
    <dbReference type="NCBI Taxonomy" id="392030"/>
    <lineage>
        <taxon>Eukaryota</taxon>
        <taxon>Metazoa</taxon>
        <taxon>Spiralia</taxon>
        <taxon>Gnathifera</taxon>
        <taxon>Rotifera</taxon>
        <taxon>Eurotatoria</taxon>
        <taxon>Bdelloidea</taxon>
        <taxon>Philodinida</taxon>
        <taxon>Philodinidae</taxon>
        <taxon>Rotaria</taxon>
    </lineage>
</organism>
<reference evidence="1" key="1">
    <citation type="submission" date="2021-02" db="EMBL/GenBank/DDBJ databases">
        <authorList>
            <person name="Nowell W R."/>
        </authorList>
    </citation>
    <scope>NUCLEOTIDE SEQUENCE</scope>
</reference>
<evidence type="ECO:0000313" key="2">
    <source>
        <dbReference type="Proteomes" id="UP000681720"/>
    </source>
</evidence>
<accession>A0A8S2UBD7</accession>
<dbReference type="Proteomes" id="UP000681720">
    <property type="component" value="Unassembled WGS sequence"/>
</dbReference>
<dbReference type="AlphaFoldDB" id="A0A8S2UBD7"/>
<sequence length="84" mass="9762">MPIESTSLSQPKSPRQLPKHLADFKHYVDSKCCYHSVALDSAERADVQPKAAYRCQMKTLMESRDLDWKEEPATWHHETVLFSE</sequence>